<dbReference type="InterPro" id="IPR053134">
    <property type="entry name" value="RNA-dir_DNA_polymerase"/>
</dbReference>
<dbReference type="OrthoDB" id="1001942at2759"/>
<dbReference type="Proteomes" id="UP000325315">
    <property type="component" value="Unassembled WGS sequence"/>
</dbReference>
<dbReference type="EMBL" id="SMMG02000005">
    <property type="protein sequence ID" value="KAA3473233.1"/>
    <property type="molecule type" value="Genomic_DNA"/>
</dbReference>
<name>A0A5B6VVW2_9ROSI</name>
<comment type="caution">
    <text evidence="1">The sequence shown here is derived from an EMBL/GenBank/DDBJ whole genome shotgun (WGS) entry which is preliminary data.</text>
</comment>
<dbReference type="Gene3D" id="3.10.10.10">
    <property type="entry name" value="HIV Type 1 Reverse Transcriptase, subunit A, domain 1"/>
    <property type="match status" value="1"/>
</dbReference>
<gene>
    <name evidence="1" type="ORF">EPI10_023631</name>
</gene>
<dbReference type="CDD" id="cd01647">
    <property type="entry name" value="RT_LTR"/>
    <property type="match status" value="1"/>
</dbReference>
<organism evidence="1 2">
    <name type="scientific">Gossypium australe</name>
    <dbReference type="NCBI Taxonomy" id="47621"/>
    <lineage>
        <taxon>Eukaryota</taxon>
        <taxon>Viridiplantae</taxon>
        <taxon>Streptophyta</taxon>
        <taxon>Embryophyta</taxon>
        <taxon>Tracheophyta</taxon>
        <taxon>Spermatophyta</taxon>
        <taxon>Magnoliopsida</taxon>
        <taxon>eudicotyledons</taxon>
        <taxon>Gunneridae</taxon>
        <taxon>Pentapetalae</taxon>
        <taxon>rosids</taxon>
        <taxon>malvids</taxon>
        <taxon>Malvales</taxon>
        <taxon>Malvaceae</taxon>
        <taxon>Malvoideae</taxon>
        <taxon>Gossypium</taxon>
    </lineage>
</organism>
<dbReference type="PANTHER" id="PTHR24559:SF444">
    <property type="entry name" value="REVERSE TRANSCRIPTASE DOMAIN-CONTAINING PROTEIN"/>
    <property type="match status" value="1"/>
</dbReference>
<evidence type="ECO:0000313" key="1">
    <source>
        <dbReference type="EMBL" id="KAA3473233.1"/>
    </source>
</evidence>
<dbReference type="SUPFAM" id="SSF56672">
    <property type="entry name" value="DNA/RNA polymerases"/>
    <property type="match status" value="1"/>
</dbReference>
<accession>A0A5B6VVW2</accession>
<evidence type="ECO:0000313" key="2">
    <source>
        <dbReference type="Proteomes" id="UP000325315"/>
    </source>
</evidence>
<protein>
    <submittedName>
        <fullName evidence="1">Retrovirus-related Pol polyprotein from transposon 17.6</fullName>
    </submittedName>
</protein>
<dbReference type="InterPro" id="IPR043502">
    <property type="entry name" value="DNA/RNA_pol_sf"/>
</dbReference>
<dbReference type="PANTHER" id="PTHR24559">
    <property type="entry name" value="TRANSPOSON TY3-I GAG-POL POLYPROTEIN"/>
    <property type="match status" value="1"/>
</dbReference>
<dbReference type="AlphaFoldDB" id="A0A5B6VVW2"/>
<proteinExistence type="predicted"/>
<sequence length="303" mass="35117">MPGVDPQVIVQKLNVLSEAKMVKQKKRKFAPQVVEAIRQEEAKLLSAGFIREVNYPDWVSNVVMGKKANKKWRMCIDFTNLNKTCPKDSFPLPSIEVMPFSLKNARATYQILNRQDEDDHVQNLQSGSMEDHVQNLSEAFAVLRAHNMKLNLEKYAFGVQAGRFLGFMISKRGIEMNLEKIRVILEMPPSRIIKDIQCLISKFVALNRFITRTADKCLPFFKAAFEELKLYLTSPLLLNSPRVEKPSIYIRLPRKRQFQSKACFPISKVLHQQGTLERRTEVLKNRKCIFTLIVVARKLRQYF</sequence>
<keyword evidence="2" id="KW-1185">Reference proteome</keyword>
<reference evidence="2" key="1">
    <citation type="journal article" date="2019" name="Plant Biotechnol. J.">
        <title>Genome sequencing of the Australian wild diploid species Gossypium australe highlights disease resistance and delayed gland morphogenesis.</title>
        <authorList>
            <person name="Cai Y."/>
            <person name="Cai X."/>
            <person name="Wang Q."/>
            <person name="Wang P."/>
            <person name="Zhang Y."/>
            <person name="Cai C."/>
            <person name="Xu Y."/>
            <person name="Wang K."/>
            <person name="Zhou Z."/>
            <person name="Wang C."/>
            <person name="Geng S."/>
            <person name="Li B."/>
            <person name="Dong Q."/>
            <person name="Hou Y."/>
            <person name="Wang H."/>
            <person name="Ai P."/>
            <person name="Liu Z."/>
            <person name="Yi F."/>
            <person name="Sun M."/>
            <person name="An G."/>
            <person name="Cheng J."/>
            <person name="Zhang Y."/>
            <person name="Shi Q."/>
            <person name="Xie Y."/>
            <person name="Shi X."/>
            <person name="Chang Y."/>
            <person name="Huang F."/>
            <person name="Chen Y."/>
            <person name="Hong S."/>
            <person name="Mi L."/>
            <person name="Sun Q."/>
            <person name="Zhang L."/>
            <person name="Zhou B."/>
            <person name="Peng R."/>
            <person name="Zhang X."/>
            <person name="Liu F."/>
        </authorList>
    </citation>
    <scope>NUCLEOTIDE SEQUENCE [LARGE SCALE GENOMIC DNA]</scope>
    <source>
        <strain evidence="2">cv. PA1801</strain>
    </source>
</reference>